<dbReference type="PANTHER" id="PTHR30595">
    <property type="entry name" value="GLPR-RELATED TRANSCRIPTIONAL REPRESSOR"/>
    <property type="match status" value="1"/>
</dbReference>
<proteinExistence type="predicted"/>
<organism evidence="2 3">
    <name type="scientific">Planktothrix agardhii CCAP 1459/11A</name>
    <dbReference type="NCBI Taxonomy" id="282420"/>
    <lineage>
        <taxon>Bacteria</taxon>
        <taxon>Bacillati</taxon>
        <taxon>Cyanobacteriota</taxon>
        <taxon>Cyanophyceae</taxon>
        <taxon>Oscillatoriophycideae</taxon>
        <taxon>Oscillatoriales</taxon>
        <taxon>Microcoleaceae</taxon>
        <taxon>Planktothrix</taxon>
    </lineage>
</organism>
<dbReference type="AlphaFoldDB" id="A0A4V0XUE3"/>
<reference evidence="3" key="1">
    <citation type="submission" date="2019-02" db="EMBL/GenBank/DDBJ databases">
        <title>Draft genome sequence of Planktothrix agardhii NIES-905.</title>
        <authorList>
            <person name="Yamaguchi H."/>
            <person name="Suzuki S."/>
            <person name="Kawachi M."/>
        </authorList>
    </citation>
    <scope>NUCLEOTIDE SEQUENCE [LARGE SCALE GENOMIC DNA]</scope>
    <source>
        <strain evidence="3">CCAP 1459/11A</strain>
    </source>
</reference>
<dbReference type="Pfam" id="PF04326">
    <property type="entry name" value="SLFN_AlbA_2"/>
    <property type="match status" value="1"/>
</dbReference>
<dbReference type="RefSeq" id="WP_141293911.1">
    <property type="nucleotide sequence ID" value="NZ_BJCD01000035.1"/>
</dbReference>
<gene>
    <name evidence="2" type="ORF">PA905_13780</name>
</gene>
<dbReference type="Gene3D" id="3.30.950.30">
    <property type="entry name" value="Schlafen, AAA domain"/>
    <property type="match status" value="1"/>
</dbReference>
<dbReference type="Pfam" id="PF13749">
    <property type="entry name" value="HATPase_c_4"/>
    <property type="match status" value="1"/>
</dbReference>
<evidence type="ECO:0000313" key="3">
    <source>
        <dbReference type="Proteomes" id="UP000299794"/>
    </source>
</evidence>
<dbReference type="InterPro" id="IPR038461">
    <property type="entry name" value="Schlafen_AlbA_2_dom_sf"/>
</dbReference>
<evidence type="ECO:0000313" key="2">
    <source>
        <dbReference type="EMBL" id="GDZ93539.1"/>
    </source>
</evidence>
<sequence>MNYPIDLKELAYRESEQVEWKENVADINDVIQTAVAFANDYSNLGGGYIVCGAKEVKDEHGFQKMLLPGMTSQKLKEVEGKVLNACRDYVDPPIVPHTVQLPAETEDKRVLVLIIPATDHAHSFRQQSTTTYYIRIGSNTCEARNGLLRELLVKKGKLPPWDRRINLNATVNDLDLIVLREYLQRMSLWDGKRDIDEYLSPDFKLAALAPSLCQKEPLTNVLRPRNFALLLFGREPTRFFPGAVSIFSIYPGKDRGETHAERIELEGTIVEQANKLIERLNAEAYIVFDKTSTTMPNLAKYPSRALQEAVVNALAHRDYESDQPTRITIFSDRVEINSPGTLPSAIDRIKFVEGRESPFWRNQGLAYFFIKLQLAQTEGQGIPTILRTMKAEGCPAPIFEIGSENLVCILGAHPRHEAIRELRSAENDTVVGNYSAALEKVEKLLNNDPYNFRSLELYCEINNLMRTPQRVAEFIFNSKIDLFRLNAATQLVMAETLTSINNPNKSTRDIINQLLDLVGR</sequence>
<comment type="caution">
    <text evidence="2">The sequence shown here is derived from an EMBL/GenBank/DDBJ whole genome shotgun (WGS) entry which is preliminary data.</text>
</comment>
<protein>
    <recommendedName>
        <fullName evidence="1">Schlafen AlbA-2 domain-containing protein</fullName>
    </recommendedName>
</protein>
<name>A0A4V0XUE3_PLAAG</name>
<dbReference type="PANTHER" id="PTHR30595:SF6">
    <property type="entry name" value="SCHLAFEN ALBA-2 DOMAIN-CONTAINING PROTEIN"/>
    <property type="match status" value="1"/>
</dbReference>
<evidence type="ECO:0000259" key="1">
    <source>
        <dbReference type="Pfam" id="PF04326"/>
    </source>
</evidence>
<dbReference type="InterPro" id="IPR007421">
    <property type="entry name" value="Schlafen_AlbA_2_dom"/>
</dbReference>
<dbReference type="Proteomes" id="UP000299794">
    <property type="component" value="Unassembled WGS sequence"/>
</dbReference>
<dbReference type="EMBL" id="BJCD01000035">
    <property type="protein sequence ID" value="GDZ93539.1"/>
    <property type="molecule type" value="Genomic_DNA"/>
</dbReference>
<dbReference type="InterPro" id="IPR038475">
    <property type="entry name" value="RecG_C_sf"/>
</dbReference>
<dbReference type="Gene3D" id="3.30.565.60">
    <property type="match status" value="1"/>
</dbReference>
<feature type="domain" description="Schlafen AlbA-2" evidence="1">
    <location>
        <begin position="14"/>
        <end position="140"/>
    </location>
</feature>
<accession>A0A4V0XUE3</accession>